<dbReference type="RefSeq" id="WP_013164489.1">
    <property type="nucleotide sequence ID" value="NC_014216.1"/>
</dbReference>
<accession>D6Z6Y8</accession>
<dbReference type="InParanoid" id="D6Z6Y8"/>
<dbReference type="EMBL" id="CP001940">
    <property type="protein sequence ID" value="ADH86975.1"/>
    <property type="molecule type" value="Genomic_DNA"/>
</dbReference>
<evidence type="ECO:0008006" key="4">
    <source>
        <dbReference type="Google" id="ProtNLM"/>
    </source>
</evidence>
<keyword evidence="1" id="KW-0732">Signal</keyword>
<dbReference type="OrthoDB" id="9788988at2"/>
<evidence type="ECO:0000256" key="1">
    <source>
        <dbReference type="SAM" id="SignalP"/>
    </source>
</evidence>
<evidence type="ECO:0000313" key="2">
    <source>
        <dbReference type="EMBL" id="ADH86975.1"/>
    </source>
</evidence>
<organism evidence="2 3">
    <name type="scientific">Desulfurivibrio alkaliphilus (strain DSM 19089 / UNIQEM U267 / AHT2)</name>
    <dbReference type="NCBI Taxonomy" id="589865"/>
    <lineage>
        <taxon>Bacteria</taxon>
        <taxon>Pseudomonadati</taxon>
        <taxon>Thermodesulfobacteriota</taxon>
        <taxon>Desulfobulbia</taxon>
        <taxon>Desulfobulbales</taxon>
        <taxon>Desulfobulbaceae</taxon>
        <taxon>Desulfurivibrio</taxon>
    </lineage>
</organism>
<dbReference type="eggNOG" id="COG3168">
    <property type="taxonomic scope" value="Bacteria"/>
</dbReference>
<protein>
    <recommendedName>
        <fullName evidence="4">Pilus assembly protein PilP</fullName>
    </recommendedName>
</protein>
<feature type="chain" id="PRO_5003091535" description="Pilus assembly protein PilP" evidence="1">
    <location>
        <begin position="27"/>
        <end position="184"/>
    </location>
</feature>
<gene>
    <name evidence="2" type="ordered locus">DaAHT2_2310</name>
</gene>
<feature type="signal peptide" evidence="1">
    <location>
        <begin position="1"/>
        <end position="26"/>
    </location>
</feature>
<name>D6Z6Y8_DESAT</name>
<reference evidence="3" key="1">
    <citation type="submission" date="2010-02" db="EMBL/GenBank/DDBJ databases">
        <title>Complete sequence of Desulfurivibrio alkaliphilus AHT2.</title>
        <authorList>
            <consortium name="US DOE Joint Genome Institute"/>
            <person name="Pitluck S."/>
            <person name="Chertkov O."/>
            <person name="Detter J.C."/>
            <person name="Han C."/>
            <person name="Tapia R."/>
            <person name="Larimer F."/>
            <person name="Land M."/>
            <person name="Hauser L."/>
            <person name="Kyrpides N."/>
            <person name="Mikhailova N."/>
            <person name="Sorokin D.Y."/>
            <person name="Muyzer G."/>
            <person name="Woyke T."/>
        </authorList>
    </citation>
    <scope>NUCLEOTIDE SEQUENCE [LARGE SCALE GENOMIC DNA]</scope>
    <source>
        <strain evidence="3">DSM 19089 / UNIQEM U267 / AHT2</strain>
    </source>
</reference>
<dbReference type="Gene3D" id="2.30.30.830">
    <property type="match status" value="1"/>
</dbReference>
<dbReference type="KEGG" id="dak:DaAHT2_2310"/>
<sequence length="184" mass="20005">MRYSASKTIRIGTLAMAFGLAGPQWATGEEAPAADQVSPEVILEVPAPPSLADTPELQLSPQADFVYRLVGRPDPFMPFVEAAPAPSPDVDVAEREEEVLTGLRRFEPGQLTLTAIIVSDRETMAMAEDSTGRGYFIRPGDLIGRQGRVESITPGRVIIKEPTVTPTGETEYRTIEMFLTQEGD</sequence>
<proteinExistence type="predicted"/>
<evidence type="ECO:0000313" key="3">
    <source>
        <dbReference type="Proteomes" id="UP000001508"/>
    </source>
</evidence>
<keyword evidence="3" id="KW-1185">Reference proteome</keyword>
<dbReference type="Proteomes" id="UP000001508">
    <property type="component" value="Chromosome"/>
</dbReference>
<dbReference type="AlphaFoldDB" id="D6Z6Y8"/>
<dbReference type="STRING" id="589865.DaAHT2_2310"/>
<dbReference type="HOGENOM" id="CLU_1465962_0_0_7"/>